<organism evidence="9 10">
    <name type="scientific">Sodiomyces alkalinus (strain CBS 110278 / VKM F-3762 / F11)</name>
    <name type="common">Alkaliphilic filamentous fungus</name>
    <dbReference type="NCBI Taxonomy" id="1314773"/>
    <lineage>
        <taxon>Eukaryota</taxon>
        <taxon>Fungi</taxon>
        <taxon>Dikarya</taxon>
        <taxon>Ascomycota</taxon>
        <taxon>Pezizomycotina</taxon>
        <taxon>Sordariomycetes</taxon>
        <taxon>Hypocreomycetidae</taxon>
        <taxon>Glomerellales</taxon>
        <taxon>Plectosphaerellaceae</taxon>
        <taxon>Sodiomyces</taxon>
    </lineage>
</organism>
<keyword evidence="3 7" id="KW-1133">Transmembrane helix</keyword>
<evidence type="ECO:0000256" key="2">
    <source>
        <dbReference type="ARBA" id="ARBA00022692"/>
    </source>
</evidence>
<evidence type="ECO:0000313" key="9">
    <source>
        <dbReference type="EMBL" id="ROT37871.1"/>
    </source>
</evidence>
<evidence type="ECO:0000256" key="4">
    <source>
        <dbReference type="ARBA" id="ARBA00023136"/>
    </source>
</evidence>
<feature type="region of interest" description="Disordered" evidence="6">
    <location>
        <begin position="362"/>
        <end position="385"/>
    </location>
</feature>
<sequence length="421" mass="46853">MSMTQEELDALLAAPALAPPEGEIPNFDNPPNRNGLAWGVTTLCIVITTLCLLLRAYVRVWREKRIHKEEVLMILAYGALWGTAYAAYGMIYAPGYYVHQWHLTNGDLVRPLWLILVYGCCYSVVLPLIKTAILLDWCRVFISIDKYKSPFWWSCIILSVFQCLWGLACVILLNLQCRPHRAIWEFYIPAQCYALPSVMLGSGSVQVATDVLMVLLPQRIIWKLQMNWQRKLGISVIFGVGLIASVAACVRLAHTVTFAHEPDKMYFIGPLLFWAWGEMAAGFFILSVPCLPKLAAASSLPSKVRSLLGLSYGSKSISARNSNPLVTIGGTGGSNKKHHLVKSTLGTDTYHEIEDGVALGSESQEHLRQEQEHGSGLHPAREDERAIHVTHSTRVIVTKKDSGSDLSENLTPWTSHLILCK</sequence>
<evidence type="ECO:0000256" key="5">
    <source>
        <dbReference type="ARBA" id="ARBA00038359"/>
    </source>
</evidence>
<dbReference type="InterPro" id="IPR049326">
    <property type="entry name" value="Rhodopsin_dom_fungi"/>
</dbReference>
<dbReference type="RefSeq" id="XP_028465677.1">
    <property type="nucleotide sequence ID" value="XM_028612032.1"/>
</dbReference>
<feature type="transmembrane region" description="Helical" evidence="7">
    <location>
        <begin position="36"/>
        <end position="58"/>
    </location>
</feature>
<protein>
    <recommendedName>
        <fullName evidence="8">Rhodopsin domain-containing protein</fullName>
    </recommendedName>
</protein>
<feature type="transmembrane region" description="Helical" evidence="7">
    <location>
        <begin position="193"/>
        <end position="216"/>
    </location>
</feature>
<feature type="transmembrane region" description="Helical" evidence="7">
    <location>
        <begin position="111"/>
        <end position="129"/>
    </location>
</feature>
<dbReference type="STRING" id="1314773.A0A3N2PTQ5"/>
<feature type="domain" description="Rhodopsin" evidence="8">
    <location>
        <begin position="54"/>
        <end position="294"/>
    </location>
</feature>
<comment type="subcellular location">
    <subcellularLocation>
        <location evidence="1">Membrane</location>
        <topology evidence="1">Multi-pass membrane protein</topology>
    </subcellularLocation>
</comment>
<dbReference type="GO" id="GO:0016020">
    <property type="term" value="C:membrane"/>
    <property type="evidence" value="ECO:0007669"/>
    <property type="project" value="UniProtKB-SubCell"/>
</dbReference>
<dbReference type="PANTHER" id="PTHR33048">
    <property type="entry name" value="PTH11-LIKE INTEGRAL MEMBRANE PROTEIN (AFU_ORTHOLOGUE AFUA_5G11245)"/>
    <property type="match status" value="1"/>
</dbReference>
<evidence type="ECO:0000256" key="7">
    <source>
        <dbReference type="SAM" id="Phobius"/>
    </source>
</evidence>
<keyword evidence="10" id="KW-1185">Reference proteome</keyword>
<dbReference type="OrthoDB" id="4682787at2759"/>
<dbReference type="AlphaFoldDB" id="A0A3N2PTQ5"/>
<accession>A0A3N2PTQ5</accession>
<dbReference type="InterPro" id="IPR052337">
    <property type="entry name" value="SAT4-like"/>
</dbReference>
<dbReference type="GeneID" id="39580510"/>
<dbReference type="Proteomes" id="UP000272025">
    <property type="component" value="Unassembled WGS sequence"/>
</dbReference>
<evidence type="ECO:0000256" key="3">
    <source>
        <dbReference type="ARBA" id="ARBA00022989"/>
    </source>
</evidence>
<feature type="transmembrane region" description="Helical" evidence="7">
    <location>
        <begin position="273"/>
        <end position="296"/>
    </location>
</feature>
<dbReference type="PANTHER" id="PTHR33048:SF47">
    <property type="entry name" value="INTEGRAL MEMBRANE PROTEIN-RELATED"/>
    <property type="match status" value="1"/>
</dbReference>
<feature type="transmembrane region" description="Helical" evidence="7">
    <location>
        <begin position="70"/>
        <end position="91"/>
    </location>
</feature>
<evidence type="ECO:0000259" key="8">
    <source>
        <dbReference type="Pfam" id="PF20684"/>
    </source>
</evidence>
<gene>
    <name evidence="9" type="ORF">SODALDRAFT_333632</name>
</gene>
<feature type="transmembrane region" description="Helical" evidence="7">
    <location>
        <begin position="150"/>
        <end position="173"/>
    </location>
</feature>
<keyword evidence="2 7" id="KW-0812">Transmembrane</keyword>
<reference evidence="9 10" key="1">
    <citation type="journal article" date="2018" name="Mol. Ecol.">
        <title>The obligate alkalophilic soda-lake fungus Sodiomyces alkalinus has shifted to a protein diet.</title>
        <authorList>
            <person name="Grum-Grzhimaylo A.A."/>
            <person name="Falkoski D.L."/>
            <person name="van den Heuvel J."/>
            <person name="Valero-Jimenez C.A."/>
            <person name="Min B."/>
            <person name="Choi I.G."/>
            <person name="Lipzen A."/>
            <person name="Daum C.G."/>
            <person name="Aanen D.K."/>
            <person name="Tsang A."/>
            <person name="Henrissat B."/>
            <person name="Bilanenko E.N."/>
            <person name="de Vries R.P."/>
            <person name="van Kan J.A.L."/>
            <person name="Grigoriev I.V."/>
            <person name="Debets A.J.M."/>
        </authorList>
    </citation>
    <scope>NUCLEOTIDE SEQUENCE [LARGE SCALE GENOMIC DNA]</scope>
    <source>
        <strain evidence="9 10">F11</strain>
    </source>
</reference>
<dbReference type="EMBL" id="ML119056">
    <property type="protein sequence ID" value="ROT37871.1"/>
    <property type="molecule type" value="Genomic_DNA"/>
</dbReference>
<evidence type="ECO:0000256" key="6">
    <source>
        <dbReference type="SAM" id="MobiDB-lite"/>
    </source>
</evidence>
<keyword evidence="4 7" id="KW-0472">Membrane</keyword>
<proteinExistence type="inferred from homology"/>
<dbReference type="Pfam" id="PF20684">
    <property type="entry name" value="Fung_rhodopsin"/>
    <property type="match status" value="1"/>
</dbReference>
<feature type="transmembrane region" description="Helical" evidence="7">
    <location>
        <begin position="232"/>
        <end position="253"/>
    </location>
</feature>
<evidence type="ECO:0000313" key="10">
    <source>
        <dbReference type="Proteomes" id="UP000272025"/>
    </source>
</evidence>
<comment type="similarity">
    <text evidence="5">Belongs to the SAT4 family.</text>
</comment>
<name>A0A3N2PTQ5_SODAK</name>
<feature type="compositionally biased region" description="Basic and acidic residues" evidence="6">
    <location>
        <begin position="363"/>
        <end position="385"/>
    </location>
</feature>
<evidence type="ECO:0000256" key="1">
    <source>
        <dbReference type="ARBA" id="ARBA00004141"/>
    </source>
</evidence>